<evidence type="ECO:0008006" key="5">
    <source>
        <dbReference type="Google" id="ProtNLM"/>
    </source>
</evidence>
<dbReference type="Proteomes" id="UP000186524">
    <property type="component" value="Unassembled WGS sequence"/>
</dbReference>
<feature type="non-terminal residue" evidence="3">
    <location>
        <position position="643"/>
    </location>
</feature>
<dbReference type="NCBIfam" id="NF033679">
    <property type="entry name" value="DNRLRE_dom"/>
    <property type="match status" value="1"/>
</dbReference>
<protein>
    <recommendedName>
        <fullName evidence="5">DNRLRE domain-containing protein</fullName>
    </recommendedName>
</protein>
<sequence>MKKYIASVIAAVMFCSMITPFGPVEARPKEKEKEKDIVPVLQKEVEIVEERTATSQVFQQEDGSYRMEISPEPIHVQDEKTKKWEMIDNSLTKKQTGRLHNKKNEFDASFAAETDPNQSLVSIEQQGKIVEIESIDLNGEQTAEVPAVVKENKVTYKDVYPNTDLSYTVGNNKIKEDILLKEKPADDQPVEYSFQFDITGLTLEKTNDNYLYLLDSSTMERIFMIEKPFMMDSSIPEGFVSNMDGAMPEGTWSDKIEIDADQKGNKLLISLRPDQDWLQSEERIYPVTIDPTVKVYQPKNDLNDTTIRSALPDTTGGGDLELGAGLHSTSNNIVRSLLQFDVGMLPKGAKIMNAQLNLRLSSVWNTTASSIGLYEMSSAWEENRATWNRRTLSALWANKGGDYKTSLLSSQTVGALDTTVTEPQLFKWTIKADTVQNWMDQPSQNVGLMLKASNETLATYKKFYSGDYSGKLQYSPKLTVTYYPVSRLGLESYWSYAEHELSDGQGYVNLGTGNLVLESTDFSVTGRGNSGFSFSRTYNSKAVEDSPIGYGWSFIGSESVSQFPNNDVIYQEGDGTVHLFTYNAATGTYTAPPGLYLTLTKANTDSFVLTDYNGNRIVFRDLIKDPEAPSRIYRIDYEEDRNL</sequence>
<accession>A0A1Q5NZG0</accession>
<feature type="domain" description="Disaggregatase-related" evidence="1">
    <location>
        <begin position="330"/>
        <end position="480"/>
    </location>
</feature>
<comment type="caution">
    <text evidence="3">The sequence shown here is derived from an EMBL/GenBank/DDBJ whole genome shotgun (WGS) entry which is preliminary data.</text>
</comment>
<evidence type="ECO:0000313" key="4">
    <source>
        <dbReference type="Proteomes" id="UP000186524"/>
    </source>
</evidence>
<proteinExistence type="predicted"/>
<name>A0A1Q5NZG0_9BACI</name>
<evidence type="ECO:0000259" key="2">
    <source>
        <dbReference type="Pfam" id="PF20148"/>
    </source>
</evidence>
<dbReference type="OrthoDB" id="1432909at2"/>
<evidence type="ECO:0000259" key="1">
    <source>
        <dbReference type="Pfam" id="PF06848"/>
    </source>
</evidence>
<evidence type="ECO:0000313" key="3">
    <source>
        <dbReference type="EMBL" id="OKL35379.1"/>
    </source>
</evidence>
<dbReference type="STRING" id="1714354.BLL40_15825"/>
<dbReference type="AlphaFoldDB" id="A0A1Q5NZG0"/>
<dbReference type="InterPro" id="IPR045351">
    <property type="entry name" value="DUF6531"/>
</dbReference>
<dbReference type="Pfam" id="PF20148">
    <property type="entry name" value="DUF6531"/>
    <property type="match status" value="1"/>
</dbReference>
<feature type="domain" description="DUF6531" evidence="2">
    <location>
        <begin position="508"/>
        <end position="580"/>
    </location>
</feature>
<dbReference type="EMBL" id="MRWQ01000024">
    <property type="protein sequence ID" value="OKL35379.1"/>
    <property type="molecule type" value="Genomic_DNA"/>
</dbReference>
<dbReference type="RefSeq" id="WP_143180140.1">
    <property type="nucleotide sequence ID" value="NZ_MRWQ01000024.1"/>
</dbReference>
<gene>
    <name evidence="3" type="ORF">BLL40_15825</name>
</gene>
<dbReference type="InterPro" id="IPR010671">
    <property type="entry name" value="Disaggr-rel_dom"/>
</dbReference>
<dbReference type="Pfam" id="PF06848">
    <property type="entry name" value="Disaggr_repeat"/>
    <property type="match status" value="1"/>
</dbReference>
<keyword evidence="4" id="KW-1185">Reference proteome</keyword>
<organism evidence="3 4">
    <name type="scientific">Domibacillus mangrovi</name>
    <dbReference type="NCBI Taxonomy" id="1714354"/>
    <lineage>
        <taxon>Bacteria</taxon>
        <taxon>Bacillati</taxon>
        <taxon>Bacillota</taxon>
        <taxon>Bacilli</taxon>
        <taxon>Bacillales</taxon>
        <taxon>Bacillaceae</taxon>
        <taxon>Domibacillus</taxon>
    </lineage>
</organism>
<reference evidence="3 4" key="1">
    <citation type="submission" date="2016-12" db="EMBL/GenBank/DDBJ databases">
        <title>Domibacillus sp. SAOS 44 whole genome sequencing.</title>
        <authorList>
            <person name="Verma A."/>
            <person name="Krishnamurthi S."/>
        </authorList>
    </citation>
    <scope>NUCLEOTIDE SEQUENCE [LARGE SCALE GENOMIC DNA]</scope>
    <source>
        <strain evidence="3 4">SAOS 44</strain>
    </source>
</reference>